<feature type="disulfide bond" evidence="6">
    <location>
        <begin position="137"/>
        <end position="180"/>
    </location>
</feature>
<dbReference type="InterPro" id="IPR035976">
    <property type="entry name" value="Sushi/SCR/CCP_sf"/>
</dbReference>
<dbReference type="FunFam" id="2.10.70.10:FF:000014">
    <property type="entry name" value="Membrane cofactor protein"/>
    <property type="match status" value="3"/>
</dbReference>
<feature type="domain" description="Sushi" evidence="7">
    <location>
        <begin position="201"/>
        <end position="260"/>
    </location>
</feature>
<proteinExistence type="predicted"/>
<feature type="domain" description="Sushi" evidence="7">
    <location>
        <begin position="135"/>
        <end position="199"/>
    </location>
</feature>
<dbReference type="CDD" id="cd00033">
    <property type="entry name" value="CCP"/>
    <property type="match status" value="8"/>
</dbReference>
<keyword evidence="4 6" id="KW-1015">Disulfide bond</keyword>
<feature type="disulfide bond" evidence="6">
    <location>
        <begin position="471"/>
        <end position="498"/>
    </location>
</feature>
<evidence type="ECO:0000313" key="9">
    <source>
        <dbReference type="Proteomes" id="UP000694556"/>
    </source>
</evidence>
<feature type="domain" description="Sushi" evidence="7">
    <location>
        <begin position="75"/>
        <end position="134"/>
    </location>
</feature>
<keyword evidence="5" id="KW-0325">Glycoprotein</keyword>
<dbReference type="PROSITE" id="PS50923">
    <property type="entry name" value="SUSHI"/>
    <property type="match status" value="7"/>
</dbReference>
<evidence type="ECO:0000256" key="3">
    <source>
        <dbReference type="ARBA" id="ARBA00022737"/>
    </source>
</evidence>
<dbReference type="Gene3D" id="2.10.70.10">
    <property type="entry name" value="Complement Module, domain 1"/>
    <property type="match status" value="8"/>
</dbReference>
<feature type="domain" description="Sushi" evidence="7">
    <location>
        <begin position="10"/>
        <end position="74"/>
    </location>
</feature>
<feature type="domain" description="Sushi" evidence="7">
    <location>
        <begin position="261"/>
        <end position="316"/>
    </location>
</feature>
<protein>
    <recommendedName>
        <fullName evidence="7">Sushi domain-containing protein</fullName>
    </recommendedName>
</protein>
<evidence type="ECO:0000259" key="7">
    <source>
        <dbReference type="PROSITE" id="PS50923"/>
    </source>
</evidence>
<feature type="disulfide bond" evidence="6">
    <location>
        <begin position="342"/>
        <end position="385"/>
    </location>
</feature>
<feature type="domain" description="Sushi" evidence="7">
    <location>
        <begin position="340"/>
        <end position="400"/>
    </location>
</feature>
<dbReference type="SUPFAM" id="SSF57535">
    <property type="entry name" value="Complement control module/SCR domain"/>
    <property type="match status" value="8"/>
</dbReference>
<comment type="caution">
    <text evidence="6">Lacks conserved residue(s) required for the propagation of feature annotation.</text>
</comment>
<dbReference type="PANTHER" id="PTHR45656">
    <property type="entry name" value="PROTEIN CBR-CLEC-78"/>
    <property type="match status" value="1"/>
</dbReference>
<evidence type="ECO:0000256" key="2">
    <source>
        <dbReference type="ARBA" id="ARBA00022729"/>
    </source>
</evidence>
<dbReference type="InterPro" id="IPR051277">
    <property type="entry name" value="SEZ6_CSMD_C4BPB_Regulators"/>
</dbReference>
<dbReference type="AlphaFoldDB" id="A0A8C3BZX5"/>
<keyword evidence="2" id="KW-0732">Signal</keyword>
<evidence type="ECO:0000256" key="1">
    <source>
        <dbReference type="ARBA" id="ARBA00022659"/>
    </source>
</evidence>
<dbReference type="PANTHER" id="PTHR45656:SF4">
    <property type="entry name" value="PROTEIN CBR-CLEC-78"/>
    <property type="match status" value="1"/>
</dbReference>
<evidence type="ECO:0000256" key="4">
    <source>
        <dbReference type="ARBA" id="ARBA00023157"/>
    </source>
</evidence>
<evidence type="ECO:0000313" key="8">
    <source>
        <dbReference type="Ensembl" id="ENSCMMP00000013294.1"/>
    </source>
</evidence>
<dbReference type="Ensembl" id="ENSCMMT00000014644.1">
    <property type="protein sequence ID" value="ENSCMMP00000013294.1"/>
    <property type="gene ID" value="ENSCMMG00000008453.1"/>
</dbReference>
<dbReference type="SMART" id="SM00032">
    <property type="entry name" value="CCP"/>
    <property type="match status" value="8"/>
</dbReference>
<keyword evidence="1 6" id="KW-0768">Sushi</keyword>
<sequence length="502" mass="54559">MLPIRPERSGGCGAPTRLPFAELKEEHRNEIDFSVGKTVKYTCRPGFAKHPGLSPTITCLESGVWSEALEFCKRKQCNHPGEPENGRITFLADLFFGSTVVYSCEEGHRLIGQSSRRCEISGGRVAWSGEVPTCIPCAPPPSIPHGKHTGRLLDDFHYGTSVTYSCEPGYPLQGEASIFCTTRDGMNGEWSGPPPLCGGKGGCPVPQIRNGRVVSAPSVTYTYKDTVTFECEPGYTMRGHSVVQCQLNSTWEPPVPACEWGKCPGMLPPAWRFIFPVGRAVEYVCRPGYGAHPGMSATVVCLENQTWSAVLEFCKSASCSCENPEDPENGRAVVLTDLLLGCPFPPSIANGQHSGQPSDTFSVGSVVQYSCKDGYSLVENASLSCTAEGTWSRPRPRCEAIGCKRPEIEHGRTTGLEAVYKLEAIAVFECDFGYALKGSQESRCQFGGRWHPPVPTCEKMFIPGTSVKYECDPGYVLTGKTTVSCLPSGTWSIPYPRCEGEL</sequence>
<feature type="domain" description="Sushi" evidence="7">
    <location>
        <begin position="442"/>
        <end position="500"/>
    </location>
</feature>
<name>A0A8C3BZX5_CAIMO</name>
<evidence type="ECO:0000256" key="6">
    <source>
        <dbReference type="PROSITE-ProRule" id="PRU00302"/>
    </source>
</evidence>
<keyword evidence="9" id="KW-1185">Reference proteome</keyword>
<feature type="disulfide bond" evidence="6">
    <location>
        <begin position="231"/>
        <end position="258"/>
    </location>
</feature>
<dbReference type="FunFam" id="2.10.70.10:FF:000055">
    <property type="entry name" value="Complement decay-accelerating factor, GPI-anchored"/>
    <property type="match status" value="1"/>
</dbReference>
<dbReference type="Pfam" id="PF00084">
    <property type="entry name" value="Sushi"/>
    <property type="match status" value="8"/>
</dbReference>
<organism evidence="8 9">
    <name type="scientific">Cairina moschata</name>
    <name type="common">Muscovy duck</name>
    <dbReference type="NCBI Taxonomy" id="8855"/>
    <lineage>
        <taxon>Eukaryota</taxon>
        <taxon>Metazoa</taxon>
        <taxon>Chordata</taxon>
        <taxon>Craniata</taxon>
        <taxon>Vertebrata</taxon>
        <taxon>Euteleostomi</taxon>
        <taxon>Archelosauria</taxon>
        <taxon>Archosauria</taxon>
        <taxon>Dinosauria</taxon>
        <taxon>Saurischia</taxon>
        <taxon>Theropoda</taxon>
        <taxon>Coelurosauria</taxon>
        <taxon>Aves</taxon>
        <taxon>Neognathae</taxon>
        <taxon>Galloanserae</taxon>
        <taxon>Anseriformes</taxon>
        <taxon>Anatidae</taxon>
        <taxon>Anatinae</taxon>
        <taxon>Cairina</taxon>
    </lineage>
</organism>
<reference evidence="8" key="2">
    <citation type="submission" date="2025-08" db="UniProtKB">
        <authorList>
            <consortium name="Ensembl"/>
        </authorList>
    </citation>
    <scope>IDENTIFICATION</scope>
</reference>
<dbReference type="InterPro" id="IPR000436">
    <property type="entry name" value="Sushi_SCR_CCP_dom"/>
</dbReference>
<dbReference type="Proteomes" id="UP000694556">
    <property type="component" value="Chromosome 27"/>
</dbReference>
<feature type="disulfide bond" evidence="6">
    <location>
        <begin position="371"/>
        <end position="398"/>
    </location>
</feature>
<keyword evidence="3" id="KW-0677">Repeat</keyword>
<evidence type="ECO:0000256" key="5">
    <source>
        <dbReference type="ARBA" id="ARBA00023180"/>
    </source>
</evidence>
<reference evidence="8" key="1">
    <citation type="submission" date="2018-09" db="EMBL/GenBank/DDBJ databases">
        <title>Common duck and Muscovy duck high density SNP chip.</title>
        <authorList>
            <person name="Vignal A."/>
            <person name="Thebault N."/>
            <person name="Warren W.C."/>
        </authorList>
    </citation>
    <scope>NUCLEOTIDE SEQUENCE [LARGE SCALE GENOMIC DNA]</scope>
</reference>
<reference evidence="8" key="3">
    <citation type="submission" date="2025-09" db="UniProtKB">
        <authorList>
            <consortium name="Ensembl"/>
        </authorList>
    </citation>
    <scope>IDENTIFICATION</scope>
</reference>
<accession>A0A8C3BZX5</accession>